<dbReference type="InterPro" id="IPR036259">
    <property type="entry name" value="MFS_trans_sf"/>
</dbReference>
<comment type="caution">
    <text evidence="10">The sequence shown here is derived from an EMBL/GenBank/DDBJ whole genome shotgun (WGS) entry which is preliminary data.</text>
</comment>
<dbReference type="RefSeq" id="WP_379786022.1">
    <property type="nucleotide sequence ID" value="NZ_JBHSMU010000016.1"/>
</dbReference>
<evidence type="ECO:0000256" key="1">
    <source>
        <dbReference type="ARBA" id="ARBA00004651"/>
    </source>
</evidence>
<feature type="transmembrane region" description="Helical" evidence="8">
    <location>
        <begin position="21"/>
        <end position="42"/>
    </location>
</feature>
<evidence type="ECO:0000259" key="9">
    <source>
        <dbReference type="PROSITE" id="PS50850"/>
    </source>
</evidence>
<feature type="transmembrane region" description="Helical" evidence="8">
    <location>
        <begin position="312"/>
        <end position="331"/>
    </location>
</feature>
<dbReference type="Proteomes" id="UP001596050">
    <property type="component" value="Unassembled WGS sequence"/>
</dbReference>
<keyword evidence="3" id="KW-0813">Transport</keyword>
<sequence>MSPPAITAGSTDFKRINRAMAFGGFSTFALLYSVQPLMPLLARDFALTPAQSSLALSISTAALAISLLLSSVLSERFGRKPLMAASMLSGGLLTLLAAFTRDYTQLLVLRALLGFMLGGLPAVAMAYLSEEIEGGSLGLSMGMYISGSAFGGMTGRVLASVISDFYSWRMALGLLGAAGLYAAWEFWRSLPSSKRFRPGKGGFAGLVDGMRKHARDAGLPWLFVLSFLLMGSFVSLYNYIGYRLLGPEFSLRQSAVGALSVLYLLGIFSSVWAGKLADRLGRRNVLWLVMSLMSVGLLLTLLGNLAAVVVGVGIYTFGFFASHSVASSWVGRRARPPQALASALYLFFYYLGSSVVGWVAGYVWEHGGWSGVVALLGAILVAAMLIALRLRGLAPLDSTSPTPPG</sequence>
<feature type="transmembrane region" description="Helical" evidence="8">
    <location>
        <begin position="168"/>
        <end position="187"/>
    </location>
</feature>
<organism evidence="10 11">
    <name type="scientific">Massilia niabensis</name>
    <dbReference type="NCBI Taxonomy" id="544910"/>
    <lineage>
        <taxon>Bacteria</taxon>
        <taxon>Pseudomonadati</taxon>
        <taxon>Pseudomonadota</taxon>
        <taxon>Betaproteobacteria</taxon>
        <taxon>Burkholderiales</taxon>
        <taxon>Oxalobacteraceae</taxon>
        <taxon>Telluria group</taxon>
        <taxon>Massilia</taxon>
    </lineage>
</organism>
<dbReference type="PROSITE" id="PS50850">
    <property type="entry name" value="MFS"/>
    <property type="match status" value="1"/>
</dbReference>
<dbReference type="SUPFAM" id="SSF103473">
    <property type="entry name" value="MFS general substrate transporter"/>
    <property type="match status" value="1"/>
</dbReference>
<dbReference type="Pfam" id="PF07690">
    <property type="entry name" value="MFS_1"/>
    <property type="match status" value="1"/>
</dbReference>
<comment type="similarity">
    <text evidence="2">Belongs to the major facilitator superfamily.</text>
</comment>
<feature type="transmembrane region" description="Helical" evidence="8">
    <location>
        <begin position="343"/>
        <end position="363"/>
    </location>
</feature>
<evidence type="ECO:0000256" key="8">
    <source>
        <dbReference type="SAM" id="Phobius"/>
    </source>
</evidence>
<evidence type="ECO:0000256" key="2">
    <source>
        <dbReference type="ARBA" id="ARBA00008335"/>
    </source>
</evidence>
<feature type="transmembrane region" description="Helical" evidence="8">
    <location>
        <begin position="285"/>
        <end position="306"/>
    </location>
</feature>
<feature type="transmembrane region" description="Helical" evidence="8">
    <location>
        <begin position="54"/>
        <end position="74"/>
    </location>
</feature>
<keyword evidence="4" id="KW-1003">Cell membrane</keyword>
<dbReference type="CDD" id="cd17324">
    <property type="entry name" value="MFS_NepI_like"/>
    <property type="match status" value="1"/>
</dbReference>
<keyword evidence="11" id="KW-1185">Reference proteome</keyword>
<dbReference type="InterPro" id="IPR011701">
    <property type="entry name" value="MFS"/>
</dbReference>
<feature type="transmembrane region" description="Helical" evidence="8">
    <location>
        <begin position="106"/>
        <end position="129"/>
    </location>
</feature>
<feature type="transmembrane region" description="Helical" evidence="8">
    <location>
        <begin position="219"/>
        <end position="240"/>
    </location>
</feature>
<reference evidence="11" key="1">
    <citation type="journal article" date="2019" name="Int. J. Syst. Evol. Microbiol.">
        <title>The Global Catalogue of Microorganisms (GCM) 10K type strain sequencing project: providing services to taxonomists for standard genome sequencing and annotation.</title>
        <authorList>
            <consortium name="The Broad Institute Genomics Platform"/>
            <consortium name="The Broad Institute Genome Sequencing Center for Infectious Disease"/>
            <person name="Wu L."/>
            <person name="Ma J."/>
        </authorList>
    </citation>
    <scope>NUCLEOTIDE SEQUENCE [LARGE SCALE GENOMIC DNA]</scope>
    <source>
        <strain evidence="11">KACC 12649</strain>
    </source>
</reference>
<keyword evidence="6 8" id="KW-1133">Transmembrane helix</keyword>
<dbReference type="PANTHER" id="PTHR43271">
    <property type="entry name" value="BLL2771 PROTEIN"/>
    <property type="match status" value="1"/>
</dbReference>
<proteinExistence type="inferred from homology"/>
<evidence type="ECO:0000256" key="5">
    <source>
        <dbReference type="ARBA" id="ARBA00022692"/>
    </source>
</evidence>
<protein>
    <submittedName>
        <fullName evidence="10">MFS transporter</fullName>
    </submittedName>
</protein>
<evidence type="ECO:0000256" key="3">
    <source>
        <dbReference type="ARBA" id="ARBA00022448"/>
    </source>
</evidence>
<keyword evidence="7 8" id="KW-0472">Membrane</keyword>
<dbReference type="EMBL" id="JBHSMU010000016">
    <property type="protein sequence ID" value="MFC5462540.1"/>
    <property type="molecule type" value="Genomic_DNA"/>
</dbReference>
<evidence type="ECO:0000256" key="7">
    <source>
        <dbReference type="ARBA" id="ARBA00023136"/>
    </source>
</evidence>
<accession>A0ABW0LA61</accession>
<dbReference type="InterPro" id="IPR020846">
    <property type="entry name" value="MFS_dom"/>
</dbReference>
<evidence type="ECO:0000313" key="11">
    <source>
        <dbReference type="Proteomes" id="UP001596050"/>
    </source>
</evidence>
<comment type="subcellular location">
    <subcellularLocation>
        <location evidence="1">Cell membrane</location>
        <topology evidence="1">Multi-pass membrane protein</topology>
    </subcellularLocation>
</comment>
<feature type="transmembrane region" description="Helical" evidence="8">
    <location>
        <begin position="369"/>
        <end position="388"/>
    </location>
</feature>
<dbReference type="Gene3D" id="1.20.1250.20">
    <property type="entry name" value="MFS general substrate transporter like domains"/>
    <property type="match status" value="1"/>
</dbReference>
<evidence type="ECO:0000256" key="6">
    <source>
        <dbReference type="ARBA" id="ARBA00022989"/>
    </source>
</evidence>
<feature type="transmembrane region" description="Helical" evidence="8">
    <location>
        <begin position="255"/>
        <end position="273"/>
    </location>
</feature>
<dbReference type="PANTHER" id="PTHR43271:SF1">
    <property type="entry name" value="INNER MEMBRANE TRANSPORT PROTEIN YNFM"/>
    <property type="match status" value="1"/>
</dbReference>
<evidence type="ECO:0000313" key="10">
    <source>
        <dbReference type="EMBL" id="MFC5462540.1"/>
    </source>
</evidence>
<dbReference type="PROSITE" id="PS00216">
    <property type="entry name" value="SUGAR_TRANSPORT_1"/>
    <property type="match status" value="1"/>
</dbReference>
<keyword evidence="5 8" id="KW-0812">Transmembrane</keyword>
<dbReference type="InterPro" id="IPR005829">
    <property type="entry name" value="Sugar_transporter_CS"/>
</dbReference>
<name>A0ABW0LA61_9BURK</name>
<feature type="domain" description="Major facilitator superfamily (MFS) profile" evidence="9">
    <location>
        <begin position="16"/>
        <end position="395"/>
    </location>
</feature>
<evidence type="ECO:0000256" key="4">
    <source>
        <dbReference type="ARBA" id="ARBA00022475"/>
    </source>
</evidence>
<gene>
    <name evidence="10" type="ORF">ACFPN5_22270</name>
</gene>